<dbReference type="Gene3D" id="3.80.10.10">
    <property type="entry name" value="Ribonuclease Inhibitor"/>
    <property type="match status" value="1"/>
</dbReference>
<evidence type="ECO:0000313" key="1">
    <source>
        <dbReference type="EMBL" id="KAF2501304.1"/>
    </source>
</evidence>
<accession>A0A6A6RA53</accession>
<dbReference type="SUPFAM" id="SSF52047">
    <property type="entry name" value="RNI-like"/>
    <property type="match status" value="1"/>
</dbReference>
<keyword evidence="2" id="KW-1185">Reference proteome</keyword>
<dbReference type="InterPro" id="IPR032675">
    <property type="entry name" value="LRR_dom_sf"/>
</dbReference>
<name>A0A6A6RA53_9PEZI</name>
<organism evidence="1 2">
    <name type="scientific">Lophium mytilinum</name>
    <dbReference type="NCBI Taxonomy" id="390894"/>
    <lineage>
        <taxon>Eukaryota</taxon>
        <taxon>Fungi</taxon>
        <taxon>Dikarya</taxon>
        <taxon>Ascomycota</taxon>
        <taxon>Pezizomycotina</taxon>
        <taxon>Dothideomycetes</taxon>
        <taxon>Pleosporomycetidae</taxon>
        <taxon>Mytilinidiales</taxon>
        <taxon>Mytilinidiaceae</taxon>
        <taxon>Lophium</taxon>
    </lineage>
</organism>
<proteinExistence type="predicted"/>
<dbReference type="Proteomes" id="UP000799750">
    <property type="component" value="Unassembled WGS sequence"/>
</dbReference>
<sequence>MLLYCDCLSVACAPGISKSTSDAGLGEHHPSDAPSPALRSLSSWPQSIVYIRICCLLTAMATKVASLLGLPVELRLAIYTLVFNRFDSGHSRNILLVSHQIRVEAFPVYFEWTRYFGSFERLIEWTAAGNPNLLEHVRDVSIQVLHDRWLSFRHAASQASEKESLEDEAPNTAAWWSKQLGELGDPLPYERREDMAPKENKILRQARQFGKMIFPKKPQPETDLIEEIWTALARMPNVRYCWVNLAHRDARMDPLTRIFLEMISSAFPRMSTFSFFSHPHDVEFLRNFQHIRFLRFTGRSTSTPDELLDILLSLKSLDSLSLYRYPETYDHDRGVRPDGVLSLTESVVARMRPLASLEISHMSSRIPSAFLTHPMLEAWKTHLPSLRILKIGTDERLSATITTELLDLIALSRLTKLQIRSQGDKKPIDISTYLPSSLKQCDAALKCDEFKGTGSSGGGQFHNHTFTEIELQDPQFQGILEDSFSTQLLH</sequence>
<gene>
    <name evidence="1" type="ORF">BU16DRAFT_195719</name>
</gene>
<dbReference type="EMBL" id="MU004182">
    <property type="protein sequence ID" value="KAF2501304.1"/>
    <property type="molecule type" value="Genomic_DNA"/>
</dbReference>
<evidence type="ECO:0000313" key="2">
    <source>
        <dbReference type="Proteomes" id="UP000799750"/>
    </source>
</evidence>
<protein>
    <submittedName>
        <fullName evidence="1">Uncharacterized protein</fullName>
    </submittedName>
</protein>
<dbReference type="OrthoDB" id="4413570at2759"/>
<reference evidence="1" key="1">
    <citation type="journal article" date="2020" name="Stud. Mycol.">
        <title>101 Dothideomycetes genomes: a test case for predicting lifestyles and emergence of pathogens.</title>
        <authorList>
            <person name="Haridas S."/>
            <person name="Albert R."/>
            <person name="Binder M."/>
            <person name="Bloem J."/>
            <person name="Labutti K."/>
            <person name="Salamov A."/>
            <person name="Andreopoulos B."/>
            <person name="Baker S."/>
            <person name="Barry K."/>
            <person name="Bills G."/>
            <person name="Bluhm B."/>
            <person name="Cannon C."/>
            <person name="Castanera R."/>
            <person name="Culley D."/>
            <person name="Daum C."/>
            <person name="Ezra D."/>
            <person name="Gonzalez J."/>
            <person name="Henrissat B."/>
            <person name="Kuo A."/>
            <person name="Liang C."/>
            <person name="Lipzen A."/>
            <person name="Lutzoni F."/>
            <person name="Magnuson J."/>
            <person name="Mondo S."/>
            <person name="Nolan M."/>
            <person name="Ohm R."/>
            <person name="Pangilinan J."/>
            <person name="Park H.-J."/>
            <person name="Ramirez L."/>
            <person name="Alfaro M."/>
            <person name="Sun H."/>
            <person name="Tritt A."/>
            <person name="Yoshinaga Y."/>
            <person name="Zwiers L.-H."/>
            <person name="Turgeon B."/>
            <person name="Goodwin S."/>
            <person name="Spatafora J."/>
            <person name="Crous P."/>
            <person name="Grigoriev I."/>
        </authorList>
    </citation>
    <scope>NUCLEOTIDE SEQUENCE</scope>
    <source>
        <strain evidence="1">CBS 269.34</strain>
    </source>
</reference>
<dbReference type="AlphaFoldDB" id="A0A6A6RA53"/>